<evidence type="ECO:0000313" key="1">
    <source>
        <dbReference type="EMBL" id="QHS82032.1"/>
    </source>
</evidence>
<name>A0A6C0AQQ5_9ZZZZ</name>
<sequence length="95" mass="11042">MYKLIYFSILIRKCSTGKIFIRNKALPICSNCLHFIEHTNNYPYDPTPSNKQYGKCKKFAEMNLITGEIEYDLAKNCRLNISKCGNFGSEYTEKI</sequence>
<accession>A0A6C0AQQ5</accession>
<dbReference type="EMBL" id="MN740762">
    <property type="protein sequence ID" value="QHS82032.1"/>
    <property type="molecule type" value="Genomic_DNA"/>
</dbReference>
<reference evidence="1" key="1">
    <citation type="journal article" date="2020" name="Nature">
        <title>Giant virus diversity and host interactions through global metagenomics.</title>
        <authorList>
            <person name="Schulz F."/>
            <person name="Roux S."/>
            <person name="Paez-Espino D."/>
            <person name="Jungbluth S."/>
            <person name="Walsh D.A."/>
            <person name="Denef V.J."/>
            <person name="McMahon K.D."/>
            <person name="Konstantinidis K.T."/>
            <person name="Eloe-Fadrosh E.A."/>
            <person name="Kyrpides N.C."/>
            <person name="Woyke T."/>
        </authorList>
    </citation>
    <scope>NUCLEOTIDE SEQUENCE</scope>
    <source>
        <strain evidence="1">GVMAG-S-1101165-79</strain>
    </source>
</reference>
<dbReference type="AlphaFoldDB" id="A0A6C0AQQ5"/>
<protein>
    <submittedName>
        <fullName evidence="1">Uncharacterized protein</fullName>
    </submittedName>
</protein>
<proteinExistence type="predicted"/>
<organism evidence="1">
    <name type="scientific">viral metagenome</name>
    <dbReference type="NCBI Taxonomy" id="1070528"/>
    <lineage>
        <taxon>unclassified sequences</taxon>
        <taxon>metagenomes</taxon>
        <taxon>organismal metagenomes</taxon>
    </lineage>
</organism>